<keyword evidence="2" id="KW-1185">Reference proteome</keyword>
<evidence type="ECO:0000313" key="2">
    <source>
        <dbReference type="Proteomes" id="UP000185669"/>
    </source>
</evidence>
<accession>A0A1N7BWF1</accession>
<protein>
    <recommendedName>
        <fullName evidence="3">DUF501 domain-containing protein</fullName>
    </recommendedName>
</protein>
<evidence type="ECO:0000313" key="1">
    <source>
        <dbReference type="EMBL" id="SIR55679.1"/>
    </source>
</evidence>
<dbReference type="PANTHER" id="PTHR37163">
    <property type="entry name" value="CONSERVED PROTEIN"/>
    <property type="match status" value="1"/>
</dbReference>
<reference evidence="2" key="1">
    <citation type="submission" date="2017-01" db="EMBL/GenBank/DDBJ databases">
        <authorList>
            <person name="Varghese N."/>
            <person name="Submissions S."/>
        </authorList>
    </citation>
    <scope>NUCLEOTIDE SEQUENCE [LARGE SCALE GENOMIC DNA]</scope>
    <source>
        <strain evidence="2">ATCC 700103</strain>
    </source>
</reference>
<sequence length="181" mass="20825">MDDHKIVEIQLDREINNFIKTAHYCPFGYPAVITVAPFINEIVAPTIYWLSCPYLNYEVDRLEAETDLISELGNKLKSNSEFKMSMEAAHRRYAEKRLHLLSKEELEKARIVSEDLYKMLIESGVGGIREKEGIKCLHTHLADFLVANSNPVGKIVFSRVDWPKNCKICTERIDEFESSSN</sequence>
<dbReference type="InterPro" id="IPR007511">
    <property type="entry name" value="DUF501"/>
</dbReference>
<gene>
    <name evidence="1" type="ORF">SAMN05421834_1364</name>
</gene>
<dbReference type="Pfam" id="PF04417">
    <property type="entry name" value="DUF501"/>
    <property type="match status" value="1"/>
</dbReference>
<dbReference type="PANTHER" id="PTHR37163:SF1">
    <property type="entry name" value="DUF501 DOMAIN-CONTAINING PROTEIN"/>
    <property type="match status" value="1"/>
</dbReference>
<dbReference type="Proteomes" id="UP000185669">
    <property type="component" value="Unassembled WGS sequence"/>
</dbReference>
<evidence type="ECO:0008006" key="3">
    <source>
        <dbReference type="Google" id="ProtNLM"/>
    </source>
</evidence>
<dbReference type="OrthoDB" id="13546at2"/>
<organism evidence="1 2">
    <name type="scientific">Halanaerobium kushneri</name>
    <dbReference type="NCBI Taxonomy" id="56779"/>
    <lineage>
        <taxon>Bacteria</taxon>
        <taxon>Bacillati</taxon>
        <taxon>Bacillota</taxon>
        <taxon>Clostridia</taxon>
        <taxon>Halanaerobiales</taxon>
        <taxon>Halanaerobiaceae</taxon>
        <taxon>Halanaerobium</taxon>
    </lineage>
</organism>
<dbReference type="EMBL" id="FTNC01000036">
    <property type="protein sequence ID" value="SIR55679.1"/>
    <property type="molecule type" value="Genomic_DNA"/>
</dbReference>
<dbReference type="STRING" id="56779.SAMN05421834_1364"/>
<dbReference type="RefSeq" id="WP_076546135.1">
    <property type="nucleotide sequence ID" value="NZ_FTNC01000036.1"/>
</dbReference>
<name>A0A1N7BWF1_9FIRM</name>
<proteinExistence type="predicted"/>
<dbReference type="AlphaFoldDB" id="A0A1N7BWF1"/>